<gene>
    <name evidence="16" type="ORF">RHOBADRAFT_51168</name>
</gene>
<evidence type="ECO:0000256" key="9">
    <source>
        <dbReference type="ARBA" id="ARBA00025661"/>
    </source>
</evidence>
<comment type="subcellular location">
    <subcellularLocation>
        <location evidence="1 11">Nucleus</location>
    </subcellularLocation>
</comment>
<evidence type="ECO:0000256" key="11">
    <source>
        <dbReference type="RuleBase" id="RU364134"/>
    </source>
</evidence>
<feature type="compositionally biased region" description="Basic and acidic residues" evidence="12">
    <location>
        <begin position="376"/>
        <end position="400"/>
    </location>
</feature>
<dbReference type="GeneID" id="28976139"/>
<feature type="region of interest" description="Disordered" evidence="12">
    <location>
        <begin position="786"/>
        <end position="828"/>
    </location>
</feature>
<feature type="region of interest" description="Disordered" evidence="12">
    <location>
        <begin position="1154"/>
        <end position="1192"/>
    </location>
</feature>
<evidence type="ECO:0000259" key="15">
    <source>
        <dbReference type="Pfam" id="PF18296"/>
    </source>
</evidence>
<comment type="function">
    <text evidence="9 11">Component of the SRB8-11 complex. The SRB8-11 complex is a regulatory module of the Mediator complex which is itself involved in regulation of basal and activated RNA polymerase II-dependent transcription. The SRB8-11 complex may be involved in the transcriptional repression of a subset of genes regulated by Mediator. It may inhibit the association of the Mediator complex with RNA polymerase II to form the holoenzyme complex.</text>
</comment>
<feature type="compositionally biased region" description="Pro residues" evidence="12">
    <location>
        <begin position="908"/>
        <end position="917"/>
    </location>
</feature>
<dbReference type="OMA" id="QGEDKGM"/>
<feature type="compositionally biased region" description="Polar residues" evidence="12">
    <location>
        <begin position="920"/>
        <end position="930"/>
    </location>
</feature>
<feature type="region of interest" description="Disordered" evidence="12">
    <location>
        <begin position="1209"/>
        <end position="1247"/>
    </location>
</feature>
<comment type="similarity">
    <text evidence="2 11">Belongs to the Mediator complex subunit 13 family.</text>
</comment>
<sequence length="1981" mass="204871">MALPPHPLPSRPPTTQPVPPRPPPPQGARPPAQPRPGVPLSLPSRPSFLPTPPVAATVPANSLSTHPPPSAASPRVPAPGTFPPASPAPSPHLRTALPGAATAAGGAAAPLPWPTQLEAGQATTTAQLIELGEGWVVRYRAWKAPARCLDPPLPVDAAADLLAWDPLAPACASSSATSAAAARKLASSTASSKGDDAAGPPSKKAKKGGPAARGAGNAFDELLAEELGSSTPALGGHPSPSLGTPLGSPSLLGPASAAPPPPTTRLPSALRAAMTAAASSSSSTAAADVGPSTASPAHGSASPDSDSSPSSRLRARLSALRAAAPSDPLALAEAHLAQRAAHARDDGRDRLALLSWVGSATVRVGGRAASAKGKGKAREGDEAAPKRERSEEREGDEGREGEGRALWVFGVVRGGETDAEGVKLDDLTFEGLEPFASGEFTHSSLFPALYSAAKSASSPTCASPLSLPAHAYPSALAISDALVSIPLIAQPPPPQTLVQAAYESFRSAISNILLDELVQQPVPDTRCVRLGASVVFLPLAAPTSSTSSSIRFAPLSPRPALELSLAPLALNRSSIHLQSRLAHLALAPLPPHVDAGARVRLAPLDARATFLRALRLPSSRRAQLDAEWTPHVAGACGSVAEPDRTQYVLCALDAPGGTAATSGDRVEVVWPRALVLLDGEREQAPSAARDGEQKAAASEPSPERPAAATSAAPVTSAVAPVAPPSRAFPGAPLRARLAGQLLLRGRTSGRRRGSEGSSAGDVGQAGAFRSPVKRRTGDVWRWMGDEGRRREEEKENAARREAEKDARDKEAAEAQAPESAAGKDDDKVVASAHLPAAAPINMRTPMSLGASSTEAPSPAELFSSSLHPIHAGAAHPPPPSSTVGGHDQSHDTLHGMDIDFGLGMYPSPAEPAGPHAPAPVSTSAPMSTLETAFPEFDWGDGTFGTSGMSGGGGGGAGGGGGGQGGGRGNDGNGGGYDDGIMLGLTDDDFSFFDAPTPARACDLGLSTMPSVSGMDAAFDLFSSSAPSDLPGMTSTVSTFAADPALTSTTSPQFPEGPSPALPFSFGAFDALTPNALELASTSPGAAALAAGPYSPVVLPTASATPASLALVPHTPHPVSYSPIIVGHASPQVSPGRARALSAFEPVAFDPAQAALDDKYDPRRGKFGLPSPDSDHEGRALVHPSAQSKDRRSWYSAVCDPRIALAERLRRQRLGPAKPPTQSSRLHCGASSSATAAAAPPPPPPHRAWVRRRLGAALGLVGGSIEGGSPSTSQHTADEADSEQSSSDSEKDDAMDVDRSPRAGRDSDDEPHDAEADRSLDAAFSSSLLAAVSFVKRGVEASSAAQYVLSSQDGAKVDPARDLTYHVVTEHLMHLPDLRDATLAFSRRPRRTSMAIASHALAIASTALAAVCSTLSPSPLFADHTALASLEQEDAPAFLLRTQQCVVETSCAAVDFWRPMGFEPLPGAKSVTAFVVYEDSGAEVHDTVKEWFRAIGSTYEGLRLGSHTPGTVPASNNFAGVQDGLVPLPAGLLSTSQQREELKLLYTALSDTSKTAQNTVVYLIAPLADSPLAQGSPLASIIHQVGKSRHGASAVNMLPCTIPMASLARSGPSTSTSSTAGRLARLAFSVYDQLQIPVERLRFPMPETFPSARPPPLAPLGPAIRLYTAPAVNVAPAASSRAVQFSLSWPPMALEVEHRHRLLHVCYTSRRLAEDSEQECLVVATVDEKGESWKVAPRLIKAPVGPLADVQRVRLVWSFVKSLVDAVDVEWRIVLCKLGEPTGLEAKTWDSLLKEYLAVVRRPLHVTFACAELDPALAVLPRHAFPAQSSAASFTSIEDGQASVAGSVGSVGSGKTTLFDATPTTLTYTPTEPVSLSTLAFTPAASSYFLHVPRISSHAHSTVDLGSPIDPSSTSAYAVHFFLSHASRTSSYKATLGALVGDVRRSFVELAALGQVRWGTSGRLAWHLEATGLALLLAEQLS</sequence>
<feature type="compositionally biased region" description="Basic and acidic residues" evidence="12">
    <location>
        <begin position="786"/>
        <end position="812"/>
    </location>
</feature>
<evidence type="ECO:0000256" key="10">
    <source>
        <dbReference type="ARBA" id="ARBA00032008"/>
    </source>
</evidence>
<feature type="compositionally biased region" description="Basic and acidic residues" evidence="12">
    <location>
        <begin position="682"/>
        <end position="693"/>
    </location>
</feature>
<evidence type="ECO:0000259" key="13">
    <source>
        <dbReference type="Pfam" id="PF06333"/>
    </source>
</evidence>
<feature type="region of interest" description="Disordered" evidence="12">
    <location>
        <begin position="365"/>
        <end position="400"/>
    </location>
</feature>
<name>A0A194S9M6_RHOGW</name>
<feature type="region of interest" description="Disordered" evidence="12">
    <location>
        <begin position="1260"/>
        <end position="1314"/>
    </location>
</feature>
<dbReference type="GO" id="GO:0016592">
    <property type="term" value="C:mediator complex"/>
    <property type="evidence" value="ECO:0007669"/>
    <property type="project" value="InterPro"/>
</dbReference>
<dbReference type="InterPro" id="IPR021643">
    <property type="entry name" value="Mediator_Med13_N"/>
</dbReference>
<comment type="subunit">
    <text evidence="11">Component of the SRB8-11 complex, which itself associates with the Mediator complex.</text>
</comment>
<keyword evidence="5 11" id="KW-0805">Transcription regulation</keyword>
<evidence type="ECO:0000259" key="14">
    <source>
        <dbReference type="Pfam" id="PF11597"/>
    </source>
</evidence>
<evidence type="ECO:0000256" key="4">
    <source>
        <dbReference type="ARBA" id="ARBA00022491"/>
    </source>
</evidence>
<feature type="domain" description="Mediator complex subunit Med13 C-terminal" evidence="13">
    <location>
        <begin position="1668"/>
        <end position="1870"/>
    </location>
</feature>
<feature type="domain" description="Mediator complex subunit Med13 N-terminal" evidence="14">
    <location>
        <begin position="403"/>
        <end position="676"/>
    </location>
</feature>
<feature type="compositionally biased region" description="Low complexity" evidence="12">
    <location>
        <begin position="294"/>
        <end position="314"/>
    </location>
</feature>
<feature type="compositionally biased region" description="Pro residues" evidence="12">
    <location>
        <begin position="1"/>
        <end position="37"/>
    </location>
</feature>
<feature type="compositionally biased region" description="Low complexity" evidence="12">
    <location>
        <begin position="38"/>
        <end position="60"/>
    </location>
</feature>
<dbReference type="Pfam" id="PF18296">
    <property type="entry name" value="MID_MedPIWI"/>
    <property type="match status" value="1"/>
</dbReference>
<dbReference type="Proteomes" id="UP000053890">
    <property type="component" value="Unassembled WGS sequence"/>
</dbReference>
<accession>A0A194S9M6</accession>
<dbReference type="GO" id="GO:0003713">
    <property type="term" value="F:transcription coactivator activity"/>
    <property type="evidence" value="ECO:0007669"/>
    <property type="project" value="TreeGrafter"/>
</dbReference>
<feature type="region of interest" description="Disordered" evidence="12">
    <location>
        <begin position="745"/>
        <end position="772"/>
    </location>
</feature>
<dbReference type="RefSeq" id="XP_018273338.1">
    <property type="nucleotide sequence ID" value="XM_018415691.1"/>
</dbReference>
<evidence type="ECO:0000256" key="7">
    <source>
        <dbReference type="ARBA" id="ARBA00023163"/>
    </source>
</evidence>
<evidence type="ECO:0000313" key="16">
    <source>
        <dbReference type="EMBL" id="KPV77289.1"/>
    </source>
</evidence>
<feature type="compositionally biased region" description="Low complexity" evidence="12">
    <location>
        <begin position="695"/>
        <end position="712"/>
    </location>
</feature>
<keyword evidence="7 11" id="KW-0804">Transcription</keyword>
<feature type="compositionally biased region" description="Basic and acidic residues" evidence="12">
    <location>
        <begin position="887"/>
        <end position="897"/>
    </location>
</feature>
<dbReference type="STRING" id="578459.A0A194S9M6"/>
<evidence type="ECO:0000256" key="6">
    <source>
        <dbReference type="ARBA" id="ARBA00023159"/>
    </source>
</evidence>
<keyword evidence="17" id="KW-1185">Reference proteome</keyword>
<feature type="region of interest" description="Disordered" evidence="12">
    <location>
        <begin position="229"/>
        <end position="266"/>
    </location>
</feature>
<dbReference type="GO" id="GO:0045944">
    <property type="term" value="P:positive regulation of transcription by RNA polymerase II"/>
    <property type="evidence" value="ECO:0007669"/>
    <property type="project" value="TreeGrafter"/>
</dbReference>
<evidence type="ECO:0000313" key="17">
    <source>
        <dbReference type="Proteomes" id="UP000053890"/>
    </source>
</evidence>
<dbReference type="OrthoDB" id="103819at2759"/>
<feature type="region of interest" description="Disordered" evidence="12">
    <location>
        <begin position="682"/>
        <end position="712"/>
    </location>
</feature>
<dbReference type="InterPro" id="IPR051139">
    <property type="entry name" value="Mediator_complx_sub13"/>
</dbReference>
<keyword evidence="4 11" id="KW-0678">Repressor</keyword>
<dbReference type="Pfam" id="PF11597">
    <property type="entry name" value="Med13_N"/>
    <property type="match status" value="1"/>
</dbReference>
<dbReference type="InterPro" id="IPR009401">
    <property type="entry name" value="Med13_C"/>
</dbReference>
<dbReference type="EMBL" id="KQ474074">
    <property type="protein sequence ID" value="KPV77289.1"/>
    <property type="molecule type" value="Genomic_DNA"/>
</dbReference>
<feature type="region of interest" description="Disordered" evidence="12">
    <location>
        <begin position="868"/>
        <end position="973"/>
    </location>
</feature>
<reference evidence="16 17" key="1">
    <citation type="journal article" date="2015" name="Front. Microbiol.">
        <title>Genome sequence of the plant growth promoting endophytic yeast Rhodotorula graminis WP1.</title>
        <authorList>
            <person name="Firrincieli A."/>
            <person name="Otillar R."/>
            <person name="Salamov A."/>
            <person name="Schmutz J."/>
            <person name="Khan Z."/>
            <person name="Redman R.S."/>
            <person name="Fleck N.D."/>
            <person name="Lindquist E."/>
            <person name="Grigoriev I.V."/>
            <person name="Doty S.L."/>
        </authorList>
    </citation>
    <scope>NUCLEOTIDE SEQUENCE [LARGE SCALE GENOMIC DNA]</scope>
    <source>
        <strain evidence="16 17">WP1</strain>
    </source>
</reference>
<organism evidence="16 17">
    <name type="scientific">Rhodotorula graminis (strain WP1)</name>
    <dbReference type="NCBI Taxonomy" id="578459"/>
    <lineage>
        <taxon>Eukaryota</taxon>
        <taxon>Fungi</taxon>
        <taxon>Dikarya</taxon>
        <taxon>Basidiomycota</taxon>
        <taxon>Pucciniomycotina</taxon>
        <taxon>Microbotryomycetes</taxon>
        <taxon>Sporidiobolales</taxon>
        <taxon>Sporidiobolaceae</taxon>
        <taxon>Rhodotorula</taxon>
    </lineage>
</organism>
<evidence type="ECO:0000256" key="5">
    <source>
        <dbReference type="ARBA" id="ARBA00023015"/>
    </source>
</evidence>
<keyword evidence="8 11" id="KW-0539">Nucleus</keyword>
<dbReference type="PANTHER" id="PTHR48249">
    <property type="entry name" value="MEDIATOR OF RNA POLYMERASE II TRANSCRIPTION SUBUNIT 13"/>
    <property type="match status" value="1"/>
</dbReference>
<feature type="region of interest" description="Disordered" evidence="12">
    <location>
        <begin position="188"/>
        <end position="215"/>
    </location>
</feature>
<evidence type="ECO:0000256" key="3">
    <source>
        <dbReference type="ARBA" id="ARBA00019618"/>
    </source>
</evidence>
<keyword evidence="6 11" id="KW-0010">Activator</keyword>
<feature type="compositionally biased region" description="Basic and acidic residues" evidence="12">
    <location>
        <begin position="1287"/>
        <end position="1305"/>
    </location>
</feature>
<evidence type="ECO:0000256" key="2">
    <source>
        <dbReference type="ARBA" id="ARBA00009354"/>
    </source>
</evidence>
<feature type="region of interest" description="Disordered" evidence="12">
    <location>
        <begin position="282"/>
        <end position="314"/>
    </location>
</feature>
<evidence type="ECO:0000256" key="12">
    <source>
        <dbReference type="SAM" id="MobiDB-lite"/>
    </source>
</evidence>
<proteinExistence type="inferred from homology"/>
<feature type="compositionally biased region" description="Pro residues" evidence="12">
    <location>
        <begin position="66"/>
        <end position="90"/>
    </location>
</feature>
<feature type="compositionally biased region" description="Gly residues" evidence="12">
    <location>
        <begin position="941"/>
        <end position="973"/>
    </location>
</feature>
<evidence type="ECO:0000256" key="8">
    <source>
        <dbReference type="ARBA" id="ARBA00023242"/>
    </source>
</evidence>
<dbReference type="InterPro" id="IPR041285">
    <property type="entry name" value="MID_MedPIWI"/>
</dbReference>
<evidence type="ECO:0000256" key="1">
    <source>
        <dbReference type="ARBA" id="ARBA00004123"/>
    </source>
</evidence>
<feature type="region of interest" description="Disordered" evidence="12">
    <location>
        <begin position="1"/>
        <end position="94"/>
    </location>
</feature>
<feature type="domain" description="MID" evidence="15">
    <location>
        <begin position="1468"/>
        <end position="1632"/>
    </location>
</feature>
<dbReference type="Pfam" id="PF06333">
    <property type="entry name" value="Med13_C"/>
    <property type="match status" value="1"/>
</dbReference>
<protein>
    <recommendedName>
        <fullName evidence="3 11">Mediator of RNA polymerase II transcription subunit 13</fullName>
    </recommendedName>
    <alternativeName>
        <fullName evidence="10 11">Mediator complex subunit 13</fullName>
    </alternativeName>
</protein>
<feature type="compositionally biased region" description="Low complexity" evidence="12">
    <location>
        <begin position="238"/>
        <end position="256"/>
    </location>
</feature>
<dbReference type="PANTHER" id="PTHR48249:SF3">
    <property type="entry name" value="MEDIATOR OF RNA POLYMERASE II TRANSCRIPTION SUBUNIT 13"/>
    <property type="match status" value="1"/>
</dbReference>